<proteinExistence type="predicted"/>
<dbReference type="Proteomes" id="UP001333996">
    <property type="component" value="Unassembled WGS sequence"/>
</dbReference>
<evidence type="ECO:0000313" key="2">
    <source>
        <dbReference type="Proteomes" id="UP001333996"/>
    </source>
</evidence>
<dbReference type="RefSeq" id="WP_329510047.1">
    <property type="nucleotide sequence ID" value="NZ_BAAAYZ010000085.1"/>
</dbReference>
<evidence type="ECO:0000313" key="1">
    <source>
        <dbReference type="EMBL" id="MED7825638.1"/>
    </source>
</evidence>
<comment type="caution">
    <text evidence="1">The sequence shown here is derived from an EMBL/GenBank/DDBJ whole genome shotgun (WGS) entry which is preliminary data.</text>
</comment>
<keyword evidence="2" id="KW-1185">Reference proteome</keyword>
<accession>A0ABU7FP72</accession>
<dbReference type="EMBL" id="JAYWVC010000117">
    <property type="protein sequence ID" value="MED7825638.1"/>
    <property type="molecule type" value="Genomic_DNA"/>
</dbReference>
<organism evidence="1 2">
    <name type="scientific">Streptomyces chiangmaiensis</name>
    <dbReference type="NCBI Taxonomy" id="766497"/>
    <lineage>
        <taxon>Bacteria</taxon>
        <taxon>Bacillati</taxon>
        <taxon>Actinomycetota</taxon>
        <taxon>Actinomycetes</taxon>
        <taxon>Kitasatosporales</taxon>
        <taxon>Streptomycetaceae</taxon>
        <taxon>Streptomyces</taxon>
    </lineage>
</organism>
<reference evidence="1" key="1">
    <citation type="submission" date="2024-01" db="EMBL/GenBank/DDBJ databases">
        <title>First draft genome sequence data of TA4-1, the type strain of Gram-positive actinobacterium Streptomyces chiangmaiensis.</title>
        <authorList>
            <person name="Yasawong M."/>
            <person name="Nantapong N."/>
        </authorList>
    </citation>
    <scope>NUCLEOTIDE SEQUENCE</scope>
    <source>
        <strain evidence="1">TA4-1</strain>
    </source>
</reference>
<gene>
    <name evidence="1" type="ORF">VXC91_27610</name>
</gene>
<name>A0ABU7FP72_9ACTN</name>
<sequence>MESFPRAAQLDALTGLLDEAVALQIMTDRAVAACGEPGPVPGQTARDCHRQSVALHRLLGRLRNIPVTDLDLVEVQRRAARLLVCQQWMVRQAVNLAFTAQPDPRIEAARLGLNGLGRPADDLLRLRDALRSQAPTRP</sequence>
<protein>
    <submittedName>
        <fullName evidence="1">Uncharacterized protein</fullName>
    </submittedName>
</protein>